<dbReference type="EMBL" id="SJPG01000001">
    <property type="protein sequence ID" value="TWT63898.1"/>
    <property type="molecule type" value="Genomic_DNA"/>
</dbReference>
<protein>
    <submittedName>
        <fullName evidence="3">Ribosomal RNA small subunit methyltransferase D</fullName>
        <ecNumber evidence="3">2.1.1.171</ecNumber>
    </submittedName>
</protein>
<dbReference type="Pfam" id="PF03602">
    <property type="entry name" value="Cons_hypoth95"/>
    <property type="match status" value="1"/>
</dbReference>
<dbReference type="EC" id="2.1.1.171" evidence="3"/>
<reference evidence="3 4" key="1">
    <citation type="submission" date="2019-02" db="EMBL/GenBank/DDBJ databases">
        <title>Deep-cultivation of Planctomycetes and their phenomic and genomic characterization uncovers novel biology.</title>
        <authorList>
            <person name="Wiegand S."/>
            <person name="Jogler M."/>
            <person name="Boedeker C."/>
            <person name="Pinto D."/>
            <person name="Vollmers J."/>
            <person name="Rivas-Marin E."/>
            <person name="Kohn T."/>
            <person name="Peeters S.H."/>
            <person name="Heuer A."/>
            <person name="Rast P."/>
            <person name="Oberbeckmann S."/>
            <person name="Bunk B."/>
            <person name="Jeske O."/>
            <person name="Meyerdierks A."/>
            <person name="Storesund J.E."/>
            <person name="Kallscheuer N."/>
            <person name="Luecker S."/>
            <person name="Lage O.M."/>
            <person name="Pohl T."/>
            <person name="Merkel B.J."/>
            <person name="Hornburger P."/>
            <person name="Mueller R.-W."/>
            <person name="Bruemmer F."/>
            <person name="Labrenz M."/>
            <person name="Spormann A.M."/>
            <person name="Op Den Camp H."/>
            <person name="Overmann J."/>
            <person name="Amann R."/>
            <person name="Jetten M.S.M."/>
            <person name="Mascher T."/>
            <person name="Medema M.H."/>
            <person name="Devos D.P."/>
            <person name="Kaster A.-K."/>
            <person name="Ovreas L."/>
            <person name="Rohde M."/>
            <person name="Galperin M.Y."/>
            <person name="Jogler C."/>
        </authorList>
    </citation>
    <scope>NUCLEOTIDE SEQUENCE [LARGE SCALE GENOMIC DNA]</scope>
    <source>
        <strain evidence="3 4">Pan54</strain>
    </source>
</reference>
<evidence type="ECO:0000313" key="4">
    <source>
        <dbReference type="Proteomes" id="UP000316095"/>
    </source>
</evidence>
<dbReference type="RefSeq" id="WP_146505667.1">
    <property type="nucleotide sequence ID" value="NZ_SJPG01000001.1"/>
</dbReference>
<dbReference type="OrthoDB" id="9803017at2"/>
<evidence type="ECO:0000313" key="3">
    <source>
        <dbReference type="EMBL" id="TWT63898.1"/>
    </source>
</evidence>
<dbReference type="CDD" id="cd02440">
    <property type="entry name" value="AdoMet_MTases"/>
    <property type="match status" value="1"/>
</dbReference>
<dbReference type="InterPro" id="IPR002052">
    <property type="entry name" value="DNA_methylase_N6_adenine_CS"/>
</dbReference>
<organism evidence="3 4">
    <name type="scientific">Rubinisphaera italica</name>
    <dbReference type="NCBI Taxonomy" id="2527969"/>
    <lineage>
        <taxon>Bacteria</taxon>
        <taxon>Pseudomonadati</taxon>
        <taxon>Planctomycetota</taxon>
        <taxon>Planctomycetia</taxon>
        <taxon>Planctomycetales</taxon>
        <taxon>Planctomycetaceae</taxon>
        <taxon>Rubinisphaera</taxon>
    </lineage>
</organism>
<keyword evidence="4" id="KW-1185">Reference proteome</keyword>
<gene>
    <name evidence="3" type="primary">rsmD</name>
    <name evidence="3" type="ORF">Pan54_46570</name>
</gene>
<name>A0A5C5XMG1_9PLAN</name>
<comment type="caution">
    <text evidence="3">The sequence shown here is derived from an EMBL/GenBank/DDBJ whole genome shotgun (WGS) entry which is preliminary data.</text>
</comment>
<keyword evidence="1 3" id="KW-0489">Methyltransferase</keyword>
<evidence type="ECO:0000256" key="2">
    <source>
        <dbReference type="ARBA" id="ARBA00022679"/>
    </source>
</evidence>
<sequence>MRIIAGDFKGRNLKVNPGMTTRPILDRVKQMLFDRIEADLPGARVLDVFCGTGTLGLEAMSRGAKSCVFIEQDHRAATLLRENTAHLGVEDRTLCWRTNAVKCSYRPKGVPDLVPFDVIFFDPPYPLAEKQFKPGKPLYKALEKLGSDEATAKEISLLIIRVPRRCEVEVPEPWIKTEFEIAVASMRILFYEKTDSIEE</sequence>
<dbReference type="GO" id="GO:0052913">
    <property type="term" value="F:16S rRNA (guanine(966)-N(2))-methyltransferase activity"/>
    <property type="evidence" value="ECO:0007669"/>
    <property type="project" value="UniProtKB-EC"/>
</dbReference>
<proteinExistence type="predicted"/>
<dbReference type="PANTHER" id="PTHR43542:SF1">
    <property type="entry name" value="METHYLTRANSFERASE"/>
    <property type="match status" value="1"/>
</dbReference>
<dbReference type="AlphaFoldDB" id="A0A5C5XMG1"/>
<dbReference type="NCBIfam" id="TIGR00095">
    <property type="entry name" value="16S rRNA (guanine(966)-N(2))-methyltransferase RsmD"/>
    <property type="match status" value="1"/>
</dbReference>
<evidence type="ECO:0000256" key="1">
    <source>
        <dbReference type="ARBA" id="ARBA00022603"/>
    </source>
</evidence>
<dbReference type="PROSITE" id="PS00092">
    <property type="entry name" value="N6_MTASE"/>
    <property type="match status" value="1"/>
</dbReference>
<dbReference type="Proteomes" id="UP000316095">
    <property type="component" value="Unassembled WGS sequence"/>
</dbReference>
<dbReference type="SUPFAM" id="SSF53335">
    <property type="entry name" value="S-adenosyl-L-methionine-dependent methyltransferases"/>
    <property type="match status" value="1"/>
</dbReference>
<dbReference type="PANTHER" id="PTHR43542">
    <property type="entry name" value="METHYLTRANSFERASE"/>
    <property type="match status" value="1"/>
</dbReference>
<keyword evidence="2 3" id="KW-0808">Transferase</keyword>
<dbReference type="GO" id="GO:0003676">
    <property type="term" value="F:nucleic acid binding"/>
    <property type="evidence" value="ECO:0007669"/>
    <property type="project" value="InterPro"/>
</dbReference>
<accession>A0A5C5XMG1</accession>
<dbReference type="InterPro" id="IPR004398">
    <property type="entry name" value="RNA_MeTrfase_RsmD"/>
</dbReference>
<dbReference type="Gene3D" id="3.40.50.150">
    <property type="entry name" value="Vaccinia Virus protein VP39"/>
    <property type="match status" value="1"/>
</dbReference>
<dbReference type="InterPro" id="IPR029063">
    <property type="entry name" value="SAM-dependent_MTases_sf"/>
</dbReference>